<feature type="coiled-coil region" evidence="1">
    <location>
        <begin position="101"/>
        <end position="128"/>
    </location>
</feature>
<accession>A0ABS9DEP8</accession>
<keyword evidence="3" id="KW-1185">Reference proteome</keyword>
<sequence length="141" mass="14801">MSGGQKASDYVLEPCVAMPEITAAPDQRDWGQAVDGIGVLSEEGKWKARAADARKAAAALDDCLARISPILKVSYLGEGCSEGAALRTRVLETLGDTSGWSNALKVQIQQLEALAEKCENAAIQISATDQSSMTQFPGTAS</sequence>
<evidence type="ECO:0000313" key="2">
    <source>
        <dbReference type="EMBL" id="MCF3937685.1"/>
    </source>
</evidence>
<organism evidence="2 3">
    <name type="scientific">Gordonia tangerina</name>
    <dbReference type="NCBI Taxonomy" id="2911060"/>
    <lineage>
        <taxon>Bacteria</taxon>
        <taxon>Bacillati</taxon>
        <taxon>Actinomycetota</taxon>
        <taxon>Actinomycetes</taxon>
        <taxon>Mycobacteriales</taxon>
        <taxon>Gordoniaceae</taxon>
        <taxon>Gordonia</taxon>
    </lineage>
</organism>
<keyword evidence="1" id="KW-0175">Coiled coil</keyword>
<name>A0ABS9DEP8_9ACTN</name>
<reference evidence="2" key="1">
    <citation type="submission" date="2022-01" db="EMBL/GenBank/DDBJ databases">
        <title>Gordonia xiamenensis sp. nov., isolated from surface seawater in Xiamen.</title>
        <authorList>
            <person name="He Y.F."/>
        </authorList>
    </citation>
    <scope>NUCLEOTIDE SEQUENCE</scope>
    <source>
        <strain evidence="2">GW1C4-4</strain>
    </source>
</reference>
<comment type="caution">
    <text evidence="2">The sequence shown here is derived from an EMBL/GenBank/DDBJ whole genome shotgun (WGS) entry which is preliminary data.</text>
</comment>
<protein>
    <submittedName>
        <fullName evidence="2">Uncharacterized protein</fullName>
    </submittedName>
</protein>
<dbReference type="EMBL" id="JAKGCU010000002">
    <property type="protein sequence ID" value="MCF3937685.1"/>
    <property type="molecule type" value="Genomic_DNA"/>
</dbReference>
<dbReference type="Proteomes" id="UP001108089">
    <property type="component" value="Unassembled WGS sequence"/>
</dbReference>
<evidence type="ECO:0000256" key="1">
    <source>
        <dbReference type="SAM" id="Coils"/>
    </source>
</evidence>
<dbReference type="RefSeq" id="WP_235722281.1">
    <property type="nucleotide sequence ID" value="NZ_JAKGCU010000002.1"/>
</dbReference>
<evidence type="ECO:0000313" key="3">
    <source>
        <dbReference type="Proteomes" id="UP001108089"/>
    </source>
</evidence>
<gene>
    <name evidence="2" type="ORF">L1892_04715</name>
</gene>
<proteinExistence type="predicted"/>